<organism evidence="6 7">
    <name type="scientific">Paralvinella palmiformis</name>
    <dbReference type="NCBI Taxonomy" id="53620"/>
    <lineage>
        <taxon>Eukaryota</taxon>
        <taxon>Metazoa</taxon>
        <taxon>Spiralia</taxon>
        <taxon>Lophotrochozoa</taxon>
        <taxon>Annelida</taxon>
        <taxon>Polychaeta</taxon>
        <taxon>Sedentaria</taxon>
        <taxon>Canalipalpata</taxon>
        <taxon>Terebellida</taxon>
        <taxon>Terebelliformia</taxon>
        <taxon>Alvinellidae</taxon>
        <taxon>Paralvinella</taxon>
    </lineage>
</organism>
<dbReference type="GO" id="GO:0043123">
    <property type="term" value="P:positive regulation of canonical NF-kappaB signal transduction"/>
    <property type="evidence" value="ECO:0007669"/>
    <property type="project" value="InterPro"/>
</dbReference>
<comment type="similarity">
    <text evidence="3">Belongs to the IRAK1BP1 family.</text>
</comment>
<comment type="subcellular location">
    <subcellularLocation>
        <location evidence="2">Cytoplasm</location>
    </subcellularLocation>
    <subcellularLocation>
        <location evidence="1">Nucleus</location>
    </subcellularLocation>
</comment>
<evidence type="ECO:0000256" key="1">
    <source>
        <dbReference type="ARBA" id="ARBA00004123"/>
    </source>
</evidence>
<keyword evidence="7" id="KW-1185">Reference proteome</keyword>
<dbReference type="AlphaFoldDB" id="A0AAD9K363"/>
<keyword evidence="5" id="KW-0539">Nucleus</keyword>
<dbReference type="InterPro" id="IPR007497">
    <property type="entry name" value="SIMPL/DUF541"/>
</dbReference>
<evidence type="ECO:0000313" key="7">
    <source>
        <dbReference type="Proteomes" id="UP001208570"/>
    </source>
</evidence>
<comment type="caution">
    <text evidence="6">The sequence shown here is derived from an EMBL/GenBank/DDBJ whole genome shotgun (WGS) entry which is preliminary data.</text>
</comment>
<accession>A0AAD9K363</accession>
<evidence type="ECO:0000313" key="6">
    <source>
        <dbReference type="EMBL" id="KAK2163919.1"/>
    </source>
</evidence>
<dbReference type="Pfam" id="PF04402">
    <property type="entry name" value="SIMPL"/>
    <property type="match status" value="1"/>
</dbReference>
<evidence type="ECO:0000256" key="4">
    <source>
        <dbReference type="ARBA" id="ARBA00022490"/>
    </source>
</evidence>
<dbReference type="Gene3D" id="3.30.110.170">
    <property type="entry name" value="Protein of unknown function (DUF541), domain 1"/>
    <property type="match status" value="1"/>
</dbReference>
<dbReference type="Proteomes" id="UP001208570">
    <property type="component" value="Unassembled WGS sequence"/>
</dbReference>
<dbReference type="GO" id="GO:0005634">
    <property type="term" value="C:nucleus"/>
    <property type="evidence" value="ECO:0007669"/>
    <property type="project" value="UniProtKB-SubCell"/>
</dbReference>
<sequence length="236" mass="26987">MFFMFGYKLNGFKKNTQLLELSLITSGPDDVEEECPQSAILLFNVVIVETGFHRSLLQKYWYTKHSKVVVWLIDTETHFKAGGRAGRHLEKDIYVTKILQRQGGFYIMEAEVLVNFNDFNKCQSVVNILVEKLDDSVKVSQPMYYHSPNSLEYVRQASLSALKNAKQKAAEMASFLGARVGKVIGVREEFFDEWEGASHEKDDVEVTSKVQQRIQNSVVHITVKIVAVFELKSKKK</sequence>
<gene>
    <name evidence="6" type="ORF">LSH36_72g05007</name>
</gene>
<evidence type="ECO:0000256" key="2">
    <source>
        <dbReference type="ARBA" id="ARBA00004496"/>
    </source>
</evidence>
<reference evidence="6" key="1">
    <citation type="journal article" date="2023" name="Mol. Biol. Evol.">
        <title>Third-Generation Sequencing Reveals the Adaptive Role of the Epigenome in Three Deep-Sea Polychaetes.</title>
        <authorList>
            <person name="Perez M."/>
            <person name="Aroh O."/>
            <person name="Sun Y."/>
            <person name="Lan Y."/>
            <person name="Juniper S.K."/>
            <person name="Young C.R."/>
            <person name="Angers B."/>
            <person name="Qian P.Y."/>
        </authorList>
    </citation>
    <scope>NUCLEOTIDE SEQUENCE</scope>
    <source>
        <strain evidence="6">P08H-3</strain>
    </source>
</reference>
<name>A0AAD9K363_9ANNE</name>
<evidence type="ECO:0000256" key="3">
    <source>
        <dbReference type="ARBA" id="ARBA00005509"/>
    </source>
</evidence>
<dbReference type="InterPro" id="IPR030312">
    <property type="entry name" value="IRAK1BP1"/>
</dbReference>
<dbReference type="GO" id="GO:0005737">
    <property type="term" value="C:cytoplasm"/>
    <property type="evidence" value="ECO:0007669"/>
    <property type="project" value="UniProtKB-SubCell"/>
</dbReference>
<dbReference type="PANTHER" id="PTHR18842">
    <property type="entry name" value="INTERLEUKIN-1 RECEPTOR-ASSOCIATED KINASE 1-BINDING PROTEIN 1"/>
    <property type="match status" value="1"/>
</dbReference>
<evidence type="ECO:0000256" key="5">
    <source>
        <dbReference type="ARBA" id="ARBA00023242"/>
    </source>
</evidence>
<keyword evidence="4" id="KW-0963">Cytoplasm</keyword>
<dbReference type="PANTHER" id="PTHR18842:SF2">
    <property type="entry name" value="INTERLEUKIN-1 RECEPTOR-ASSOCIATED KINASE 1-BINDING PROTEIN 1"/>
    <property type="match status" value="1"/>
</dbReference>
<dbReference type="GO" id="GO:0006955">
    <property type="term" value="P:immune response"/>
    <property type="evidence" value="ECO:0007669"/>
    <property type="project" value="InterPro"/>
</dbReference>
<proteinExistence type="inferred from homology"/>
<protein>
    <submittedName>
        <fullName evidence="6">Uncharacterized protein</fullName>
    </submittedName>
</protein>
<dbReference type="EMBL" id="JAODUP010000072">
    <property type="protein sequence ID" value="KAK2163919.1"/>
    <property type="molecule type" value="Genomic_DNA"/>
</dbReference>